<dbReference type="PROSITE" id="PS50011">
    <property type="entry name" value="PROTEIN_KINASE_DOM"/>
    <property type="match status" value="1"/>
</dbReference>
<dbReference type="SUPFAM" id="SSF56112">
    <property type="entry name" value="Protein kinase-like (PK-like)"/>
    <property type="match status" value="1"/>
</dbReference>
<name>A0A7R9KUF3_9ACAR</name>
<gene>
    <name evidence="3" type="ORF">OSB1V03_LOCUS8904</name>
</gene>
<dbReference type="GO" id="GO:0004674">
    <property type="term" value="F:protein serine/threonine kinase activity"/>
    <property type="evidence" value="ECO:0007669"/>
    <property type="project" value="UniProtKB-EC"/>
</dbReference>
<dbReference type="EC" id="2.7.11.1" evidence="1"/>
<dbReference type="GO" id="GO:0005524">
    <property type="term" value="F:ATP binding"/>
    <property type="evidence" value="ECO:0007669"/>
    <property type="project" value="InterPro"/>
</dbReference>
<dbReference type="SMART" id="SM00220">
    <property type="entry name" value="S_TKc"/>
    <property type="match status" value="1"/>
</dbReference>
<dbReference type="Gene3D" id="1.10.510.10">
    <property type="entry name" value="Transferase(Phosphotransferase) domain 1"/>
    <property type="match status" value="1"/>
</dbReference>
<dbReference type="InterPro" id="IPR050235">
    <property type="entry name" value="CK1_Ser-Thr_kinase"/>
</dbReference>
<dbReference type="InterPro" id="IPR011009">
    <property type="entry name" value="Kinase-like_dom_sf"/>
</dbReference>
<dbReference type="PANTHER" id="PTHR11909">
    <property type="entry name" value="CASEIN KINASE-RELATED"/>
    <property type="match status" value="1"/>
</dbReference>
<accession>A0A7R9KUF3</accession>
<feature type="domain" description="Protein kinase" evidence="2">
    <location>
        <begin position="1"/>
        <end position="279"/>
    </location>
</feature>
<evidence type="ECO:0000256" key="1">
    <source>
        <dbReference type="ARBA" id="ARBA00012513"/>
    </source>
</evidence>
<proteinExistence type="predicted"/>
<dbReference type="InterPro" id="IPR000719">
    <property type="entry name" value="Prot_kinase_dom"/>
</dbReference>
<dbReference type="AlphaFoldDB" id="A0A7R9KUF3"/>
<organism evidence="3">
    <name type="scientific">Medioppia subpectinata</name>
    <dbReference type="NCBI Taxonomy" id="1979941"/>
    <lineage>
        <taxon>Eukaryota</taxon>
        <taxon>Metazoa</taxon>
        <taxon>Ecdysozoa</taxon>
        <taxon>Arthropoda</taxon>
        <taxon>Chelicerata</taxon>
        <taxon>Arachnida</taxon>
        <taxon>Acari</taxon>
        <taxon>Acariformes</taxon>
        <taxon>Sarcoptiformes</taxon>
        <taxon>Oribatida</taxon>
        <taxon>Brachypylina</taxon>
        <taxon>Oppioidea</taxon>
        <taxon>Oppiidae</taxon>
        <taxon>Medioppia</taxon>
    </lineage>
</organism>
<dbReference type="EMBL" id="OC860330">
    <property type="protein sequence ID" value="CAD7628483.1"/>
    <property type="molecule type" value="Genomic_DNA"/>
</dbReference>
<dbReference type="InterPro" id="IPR008271">
    <property type="entry name" value="Ser/Thr_kinase_AS"/>
</dbReference>
<keyword evidence="4" id="KW-1185">Reference proteome</keyword>
<dbReference type="PROSITE" id="PS00108">
    <property type="entry name" value="PROTEIN_KINASE_ST"/>
    <property type="match status" value="1"/>
</dbReference>
<evidence type="ECO:0000313" key="3">
    <source>
        <dbReference type="EMBL" id="CAD7628483.1"/>
    </source>
</evidence>
<dbReference type="Proteomes" id="UP000759131">
    <property type="component" value="Unassembled WGS sequence"/>
</dbReference>
<evidence type="ECO:0000313" key="4">
    <source>
        <dbReference type="Proteomes" id="UP000759131"/>
    </source>
</evidence>
<reference evidence="3" key="1">
    <citation type="submission" date="2020-11" db="EMBL/GenBank/DDBJ databases">
        <authorList>
            <person name="Tran Van P."/>
        </authorList>
    </citation>
    <scope>NUCLEOTIDE SEQUENCE</scope>
</reference>
<dbReference type="Pfam" id="PF00069">
    <property type="entry name" value="Pkinase"/>
    <property type="match status" value="1"/>
</dbReference>
<sequence length="279" mass="32531">MAPILASGTMIGQRYQVTDQLSHYKELFKCEDTSVADGNDRRKQLVLKVERIGHKEDNKRLENEYRFLQILSTNQWYDFMIDYLTDQSFRYLLMRPLGQNLREFCAQKRKLNEWGIQTLMSFADQMISRVANCHLRGILHQDIKPENFMVDTENSDVLYLIDFNLAKMLFNESGAHIPHRRRSAVHSTGNVQFLSVNAHEGHQQSRRDDLISVGYTMIFLAKKSLPWSRHSSRYYSSRSDYLSAVGQLKSSCSVDELCEGLPDAFKQYYLNTNSNFKML</sequence>
<protein>
    <recommendedName>
        <fullName evidence="1">non-specific serine/threonine protein kinase</fullName>
        <ecNumber evidence="1">2.7.11.1</ecNumber>
    </recommendedName>
</protein>
<evidence type="ECO:0000259" key="2">
    <source>
        <dbReference type="PROSITE" id="PS50011"/>
    </source>
</evidence>
<dbReference type="EMBL" id="CAJPIZ010005755">
    <property type="protein sequence ID" value="CAG2108913.1"/>
    <property type="molecule type" value="Genomic_DNA"/>
</dbReference>
<dbReference type="OrthoDB" id="6511923at2759"/>